<dbReference type="PROSITE" id="PS51186">
    <property type="entry name" value="GNAT"/>
    <property type="match status" value="1"/>
</dbReference>
<dbReference type="InterPro" id="IPR016181">
    <property type="entry name" value="Acyl_CoA_acyltransferase"/>
</dbReference>
<dbReference type="Gene3D" id="3.40.630.30">
    <property type="match status" value="1"/>
</dbReference>
<comment type="caution">
    <text evidence="2">The sequence shown here is derived from an EMBL/GenBank/DDBJ whole genome shotgun (WGS) entry which is preliminary data.</text>
</comment>
<dbReference type="OrthoDB" id="410198at2759"/>
<accession>A0A2C5Y8U0</accession>
<gene>
    <name evidence="2" type="ORF">CDD82_1905</name>
</gene>
<dbReference type="Pfam" id="PF00583">
    <property type="entry name" value="Acetyltransf_1"/>
    <property type="match status" value="1"/>
</dbReference>
<dbReference type="SUPFAM" id="SSF55729">
    <property type="entry name" value="Acyl-CoA N-acyltransferases (Nat)"/>
    <property type="match status" value="1"/>
</dbReference>
<dbReference type="EMBL" id="NJEU01001612">
    <property type="protein sequence ID" value="PHH63374.1"/>
    <property type="molecule type" value="Genomic_DNA"/>
</dbReference>
<dbReference type="PANTHER" id="PTHR42791:SF14">
    <property type="entry name" value="N-ACETYLTRANSFERASE DOMAIN-CONTAINING PROTEIN"/>
    <property type="match status" value="1"/>
</dbReference>
<dbReference type="InterPro" id="IPR052523">
    <property type="entry name" value="Trichothecene_AcTrans"/>
</dbReference>
<reference evidence="2 3" key="1">
    <citation type="submission" date="2017-06" db="EMBL/GenBank/DDBJ databases">
        <title>Ant-infecting Ophiocordyceps genomes reveal a high diversity of potential behavioral manipulation genes and a possible major role for enterotoxins.</title>
        <authorList>
            <person name="De Bekker C."/>
            <person name="Evans H.C."/>
            <person name="Brachmann A."/>
            <person name="Hughes D.P."/>
        </authorList>
    </citation>
    <scope>NUCLEOTIDE SEQUENCE [LARGE SCALE GENOMIC DNA]</scope>
    <source>
        <strain evidence="2 3">1348a</strain>
    </source>
</reference>
<dbReference type="Proteomes" id="UP000224854">
    <property type="component" value="Unassembled WGS sequence"/>
</dbReference>
<dbReference type="AlphaFoldDB" id="A0A2C5Y8U0"/>
<proteinExistence type="predicted"/>
<organism evidence="2 3">
    <name type="scientific">Ophiocordyceps australis</name>
    <dbReference type="NCBI Taxonomy" id="1399860"/>
    <lineage>
        <taxon>Eukaryota</taxon>
        <taxon>Fungi</taxon>
        <taxon>Dikarya</taxon>
        <taxon>Ascomycota</taxon>
        <taxon>Pezizomycotina</taxon>
        <taxon>Sordariomycetes</taxon>
        <taxon>Hypocreomycetidae</taxon>
        <taxon>Hypocreales</taxon>
        <taxon>Ophiocordycipitaceae</taxon>
        <taxon>Ophiocordyceps</taxon>
    </lineage>
</organism>
<evidence type="ECO:0000313" key="2">
    <source>
        <dbReference type="EMBL" id="PHH63374.1"/>
    </source>
</evidence>
<name>A0A2C5Y8U0_9HYPO</name>
<dbReference type="CDD" id="cd04301">
    <property type="entry name" value="NAT_SF"/>
    <property type="match status" value="1"/>
</dbReference>
<dbReference type="InterPro" id="IPR000182">
    <property type="entry name" value="GNAT_dom"/>
</dbReference>
<sequence length="222" mass="24585">MPLQVRPADASDAPRAAAIEAEAYSSNAASNIMFPTDDKTRADGLVSKLNASPACRWAKVVDTDIEAAHGGDEALVAFSMWYFWDTPRNDEPPMPVWGPSANDEACRLFYGTLRSHWVKHMAGKPHVYLEYLHTDPKHQRRGAASLMLKWGTDQADQLGLPIYLEATEAGKPQYEKHGFQTIGTAVIDFSKWGASSKMKPFLMLRQPVSNFNTEAAETGSRK</sequence>
<feature type="domain" description="N-acetyltransferase" evidence="1">
    <location>
        <begin position="63"/>
        <end position="208"/>
    </location>
</feature>
<dbReference type="PANTHER" id="PTHR42791">
    <property type="entry name" value="GNAT FAMILY ACETYLTRANSFERASE"/>
    <property type="match status" value="1"/>
</dbReference>
<evidence type="ECO:0000259" key="1">
    <source>
        <dbReference type="PROSITE" id="PS51186"/>
    </source>
</evidence>
<keyword evidence="3" id="KW-1185">Reference proteome</keyword>
<dbReference type="GO" id="GO:0016747">
    <property type="term" value="F:acyltransferase activity, transferring groups other than amino-acyl groups"/>
    <property type="evidence" value="ECO:0007669"/>
    <property type="project" value="InterPro"/>
</dbReference>
<evidence type="ECO:0000313" key="3">
    <source>
        <dbReference type="Proteomes" id="UP000224854"/>
    </source>
</evidence>
<protein>
    <recommendedName>
        <fullName evidence="1">N-acetyltransferase domain-containing protein</fullName>
    </recommendedName>
</protein>